<dbReference type="VEuPathDB" id="TriTrypDB:LDHU3_08.0410"/>
<dbReference type="VEuPathDB" id="TriTrypDB:LdBPK_080340.1"/>
<feature type="compositionally biased region" description="Basic and acidic residues" evidence="1">
    <location>
        <begin position="3721"/>
        <end position="3732"/>
    </location>
</feature>
<accession>A0A504Y7B5</accession>
<feature type="region of interest" description="Disordered" evidence="1">
    <location>
        <begin position="2864"/>
        <end position="2903"/>
    </location>
</feature>
<evidence type="ECO:0000256" key="1">
    <source>
        <dbReference type="SAM" id="MobiDB-lite"/>
    </source>
</evidence>
<feature type="region of interest" description="Disordered" evidence="1">
    <location>
        <begin position="3679"/>
        <end position="3700"/>
    </location>
</feature>
<feature type="region of interest" description="Disordered" evidence="1">
    <location>
        <begin position="1591"/>
        <end position="1613"/>
    </location>
</feature>
<feature type="compositionally biased region" description="Low complexity" evidence="1">
    <location>
        <begin position="2889"/>
        <end position="2903"/>
    </location>
</feature>
<proteinExistence type="predicted"/>
<dbReference type="Proteomes" id="UP000318821">
    <property type="component" value="Unassembled WGS sequence"/>
</dbReference>
<reference evidence="3" key="1">
    <citation type="submission" date="2019-02" db="EMBL/GenBank/DDBJ databases">
        <title>FDA dAtabase for Regulatory Grade micrObial Sequences (FDA-ARGOS): Supporting development and validation of Infectious Disease Dx tests.</title>
        <authorList>
            <person name="Duncan R."/>
            <person name="Fisher C."/>
            <person name="Tallon L."/>
            <person name="Sadzewicz L."/>
            <person name="Sengamalay N."/>
            <person name="Ott S."/>
            <person name="Godinez A."/>
            <person name="Nagaraj S."/>
            <person name="Vavikolanu K."/>
            <person name="Vyas G."/>
            <person name="Nadendla S."/>
            <person name="Aluvathingal J."/>
            <person name="Sichtig H."/>
        </authorList>
    </citation>
    <scope>NUCLEOTIDE SEQUENCE [LARGE SCALE GENOMIC DNA]</scope>
    <source>
        <strain evidence="3">FDAARGOS_360</strain>
    </source>
</reference>
<feature type="compositionally biased region" description="Low complexity" evidence="1">
    <location>
        <begin position="3687"/>
        <end position="3700"/>
    </location>
</feature>
<feature type="region of interest" description="Disordered" evidence="1">
    <location>
        <begin position="3308"/>
        <end position="3342"/>
    </location>
</feature>
<feature type="compositionally biased region" description="Low complexity" evidence="1">
    <location>
        <begin position="4424"/>
        <end position="4433"/>
    </location>
</feature>
<feature type="region of interest" description="Disordered" evidence="1">
    <location>
        <begin position="2787"/>
        <end position="2806"/>
    </location>
</feature>
<dbReference type="EMBL" id="RHLD01000057">
    <property type="protein sequence ID" value="TPP54988.1"/>
    <property type="molecule type" value="Genomic_DNA"/>
</dbReference>
<feature type="region of interest" description="Disordered" evidence="1">
    <location>
        <begin position="4130"/>
        <end position="4149"/>
    </location>
</feature>
<sequence>MQAQMMLGQALEHYSMMDFANLVLEQCWDICYDSQLTRPELAGGELPDVKVQKMDACARKCVARHFEVLTLLSATRELREKERMQGLPPGTLTSIIVATDPSKRETKRRAPAAVNPTAFDSCRAPPPAGSRGNASWTAAAARLVLGEPLLFLQCVSQPCAHQRRHATEVLLLCNEALRVAFMAAATPSLPFPITAGAGSQLSSPADASPAKKAAREWQCVVARLLETRATRNTIDSGDVRRALRPLSATAAQPGAHLACTNSHDAVATAITHVRAGAGPLGIAVEPSPVERARRRAATAERQQRGGFSRMHAGTRGPLAGHALRVYRTGSRTPTWSHRTTYATHAGSTRAAASTFLSSFVDWEEQRTSRGRESLSSLGPSSWPQQPRVTRRLAAAWQRACAESYRHALVGRPTNTARRSSRCTWTFAAEEELRAHFQRALRWRSDTAAPAAGDEELMTGVELRSMAAFVVDTYVSLHKKPESGCRPGAALMLATRDLWGSSELQWQVLVLRVLADEVCAALGDSAACSMRASHWVSGATEFSVVYECIIVVAAAHLCVLRHGRYPRDVAGVAGADTRHGEADAWEATAVAPHSAHVVRATRRLAEGVLALCTRQDEGAILSPTRTDASDVCSLDSWLGGQLCCLAETSFRSLYSVRGHRDHRAALPEPSLLLLRLLVQSASWHGHCAAADVNGAQHLRHVCAAVLLIERVLERASEDRLAPCVDEVRAALWLPRRFACDDEGVDDAVRQRTPTPRQRAWAHSRSSYKDARLDGGTAALAAATGRFVCQVLDGSPPSISRLLLLPGNAPQLLRSTTGGPATPLDREMLAEDVVLLAPGMALSAAWRLRHACAEGPLLCTSPTASAPALEHTNATDAAGARRGAASKCSGVGDPDSAEHGPLLQRRDTLEQVWSRLCPSSTCTAAALLPAWWQVLSSRFFSSILSQLDPPEIARMAEAMVGTLSRLPPLLSAVHHEDRARARRSAGAARLKAKTEMRGGAGEGAGVAQPRSAVLALQCTLASAPTDAARAEASQALLSRLCTALAASARSGEEDNADLTMERVHGAGVCLAVLLACASTSLRDQAAATHDFLAAVASLVDSRGHPQHRRRESNDVYSALRSWCSGAMGSIMLARHAQLAREAPRCEVSASTEHGSGEAPRRNPLVSLSPAAQLALWWEEQSSLQADPAAPLSRLRDSCYWTGMRIMRLCNTVAHLAATSTTASSALSSPQPPFLPAPSTRDAEAARVACTAVYDMLSLEHVCHLAIASAALPGPGEAREAWNAVAGPFAAAVPPTHAAHSSCACALATADAGVALFKGDLSSGDRVTNIFTHAMTAAREAGDSAMNVLQHRQGRLLNDRQHESLVEAMRDFSKRRCVKEAVALFYAHERQSRRLRLAEVELFAETAKRAPLPFLVRLLLYLPPPCESAVLARAIIAGAWKAYQRALHLHSRRLAAAAAERRRGSQRENAPLASSIHRQSCRRVEQAWYESLAVARRALALLPSAGGTDGCDEEAQRHALAVLQRFLCARPHSMQTGASPGRMPSSSTGVTVFADEWDSDAALCRLIQFCGATNDPATAVRAYLRFANAHAASAPPSRLSCAPAQDARKRSRPTVEANDGRVVPLLPLDTCVTLLRLASMHVVAACDEDAATYGVPGTTSSSTRVPLTALVTYVETRHVPSEVSSPETPTGSEEPRGGAMLMPDSLERNAAAEDAEMTMLLSMRTALKESAAAPSDIVVEAATAGAGSTSKPVGDAMLGDSGYHAHAKGAPGSAVSAAAAATSRAMTYATNCIAAVQRLSPTLPASLRCVLHSDSAAIPLTAVLHDALRWCRLRPQSVLAREGAATAVDGLDAAALHSLADRADSDEPATADVVARLLAAVFQLDSAEMAEMVDAAHPRPVHALVGAAAAAVTAAGVAPAMVDVAEGDATSSMVVTRHTFACRAARANQDFWRLVRHSDALLGYVWDYVWELYRLEATVLWVSPAQQQRAYLAVAECAQVILAALQALDVEWRLGSSVDEWRVQLRSGILQRLHARLFDEGDLPDATSGHRGETASAMLPCSLTSFGMTDTTAAAIAYMTTVMQHSSTAFETCAPTNALMQLAADPIAATSPAPSDESLSGSVMRTEGATSAQEVRELLSRTTQQYYDALSRLVSPSLPVSGGAGPLRPVYLSRLATDSLSYVLRCVTATAAAAPPRRPHTIGTLATSEAGGTAALLLRVAAAEGMLRHVASLVQHASVLMEATDAAPRTANVELPRTLWCLSGALHYAAALLDDCDIGSVFPSVNGSLVARSALTHVRAQLQRLVASFADLYVSGWYGSVHARLPEVTRARLWGRGESRAQHLRVCLVLQHLASVSGDAAVPARLARAAEALQQALARYPSSSAACTESKDARALQQSGFMDLDELVDGEHHDVTESVDCTAAATVRMLERTLLAYLTRSTQPDGVLVIAPGHMTAVSITALEASFQRAVMACLSPSHAALLWRLFTALLDDGCYPSVAVEDTPHEGSHDVPLPMRCERDAAAEGSLGVMCAVPTTLWRQLRRLGEESESEAASDVLRSSGARTEAPALHSERLALYAALLSRHPLVIMGVVRHPLVRHHQLAEARREQWPPVQVGASSGRVAGTSQAPSCEWLKKLLLYGAEDDSPLRERFVSALILAVLRDASLMCDGPSCAPIAFVSSSVAAAMAAQRRECMLLELVQHLGYVAPHAVRTAFRWVTCTPYPLTACAPASSFPADASPPARLKCSALSCTDATTLRRLRVALLSCGPWPTTVARTLLEYATRVQRAATQETAPQAHAGDGQTPTMPFPEALELYQRQQQQPESKRHDMAEAPQALMATAQHRVDAMRGVRHPLLLRVLQHYADQEKDSARRERHRNGSGSAAPCGRGASSSPPVLSSTSDTVPTVHARGGRFAVGLSRRLPPAPAAPCSSVGSTRYGHSTGAGAPLSAIQLACEEGARLVNALRTDATFATDVMALPTKRVAATVMLAWRTLLVRAAELDCREQHWDSAGGDDGAVAAEVHNRTRNLSLREAGSRDRSCMTVLDVYAMFFLVASRTCDRLTAITPPLPQAKGRQWLVSGQRQLGSLKRELAAYWVAVLADEVMASQPVFRCSATSEAEAIRVRIDAYCRSSGDGGATHSPALGLVTLEEHLRRAQARLQAVAQEPSTFSSFPRTSYSPIAADDKAAAELSLLQKEAGAQLRDAGARLTSFPRSVTAEVSLRLAKEDARASPELAWSLWPPAALETYRLRACMRKSSDENTLVTVTVCNPESARTTTSTAVSLADVWRAADAFVRRGRLVLACIPRDGHGGASGCGPARGSAGDAVETDSLEDEVDSTAAGTSPAGAGVVMQALLDLVSLEDARLQQEQQQSRRQHAGFPSQTAISAHGTEGAVTTVAAEDKGGPTPAASPWAAFMPLSCVCGPSTPPARRGGELGADGIAWHSYLHVLHLCGDGLLCRVAQRRGRRASSSAVALTRVTHQLQRLASLSALEEQVTHSSVSSALRSRLLNGQDAQRIICFQLRGLQRIRDHVSVLGWTVEQHRELQLAQQSIVSTVAAICALQRRWHHGQQCPQREDAWDVATARIRLSTRVRRQVTAEMHEGHVHPVEQATAVCFYPALAHLLRQLSVTYPPSAVPAASAQEPSSSRQRSPVEDRVPRADDAATGVVTAFASVVAASARRRHRPLHARAPQTTAATTTAESDNAAAALLTTVYGALCEAHEQQRSGSTDRRQNTGGGHTSTTPALAPVDSCGELHALLSAVVAAVQRRSRDADPWLLLEFLSGNEREALLPLAAAAEASYLETLMRAVALGASAPSHDEDSHRVVEAGLTLYALLHPWLPLSGAAWETCAMEAALSLVTLALPQRDRLDDKRGAGATVRSSATSLWYLVQVVLVSILHRQQSARLSVRSIVLLGVIYSQLRNLEGVRGGVLGTERSRRSSRTAPQADANVLLWRILSALSGLSEKDAAEVRDAWMSMREVDAVALGPSIAEHAPARATDGAALTSAEENIQLRTETGGAKAEVCSGAHVIEVLYHGSLQALGEGGSGGGATEQVSGRWKSPLLLAATRLRTWLACEDVAVASPIRTTASSRDSAAGATLHACTASRLVLPQLCVLEEALCGMLKGVDEEAGGAGNRSRTGRGATSRGVPGPLAVRRDRLACLRAYTLYAELKRTCSAPLWRRQHCCLQNHAQNGDCDSTQHDDDRSRRDCVGDVASLVLELAVVAALSAADASPHSRHSGAVSDAHQLALLSTFVRCCDALGTPLPSLPCPQRLLRWGRERSSATPAVARVAPPRATGLGRVGVDAHAAVRHLATTLLFRLAEDVPLSAPSARAILHDWRAVLTPLQALRRVTSAFPTPGARLPEVDAGADVGSGHGSVWLLSTSSAGLQWAPVCQADPSSPKLTGRLDVSSSDADTGGGDAAQPTVQQPQPQSRRRHCHHDQSLQGIYYTTLRLLWSRGHLAKLPLPVLLKELLRPLAELERAAAETSTLFPTATEAAQRAVQPAVRGRDDGAAGVNRKTANRLAALVDVAQQLSMHPVLSASAAAAAARGGDGSSGAGWTSACLVFKLLAQIEAALCTRCGKPQSHTSGGARAAFAKVACISPSRVFAARYADLLAQRGTCAPDYLAFMLVVSRHCQELLPTHGGGAPGESETHEERRRLLRHAQLRHAVALAAPPPAVGAVMELFQLHTAHCHRAMAAEQHSGAPPATGSAAALETNTTNQRQRVDGEEGIGGEADILLGALTPDEQTLLQRLHHLLQTSRGKPAPPLKGRGTK</sequence>
<feature type="region of interest" description="Disordered" evidence="1">
    <location>
        <begin position="872"/>
        <end position="899"/>
    </location>
</feature>
<feature type="region of interest" description="Disordered" evidence="1">
    <location>
        <begin position="4701"/>
        <end position="4733"/>
    </location>
</feature>
<name>A0A504Y7B5_LEIDO</name>
<evidence type="ECO:0000313" key="2">
    <source>
        <dbReference type="EMBL" id="TPP54988.1"/>
    </source>
</evidence>
<feature type="compositionally biased region" description="Polar residues" evidence="1">
    <location>
        <begin position="1679"/>
        <end position="1688"/>
    </location>
</feature>
<feature type="compositionally biased region" description="Acidic residues" evidence="1">
    <location>
        <begin position="3325"/>
        <end position="3335"/>
    </location>
</feature>
<organism evidence="2 3">
    <name type="scientific">Leishmania donovani</name>
    <dbReference type="NCBI Taxonomy" id="5661"/>
    <lineage>
        <taxon>Eukaryota</taxon>
        <taxon>Discoba</taxon>
        <taxon>Euglenozoa</taxon>
        <taxon>Kinetoplastea</taxon>
        <taxon>Metakinetoplastina</taxon>
        <taxon>Trypanosomatida</taxon>
        <taxon>Trypanosomatidae</taxon>
        <taxon>Leishmaniinae</taxon>
        <taxon>Leishmania</taxon>
    </lineage>
</organism>
<dbReference type="VEuPathDB" id="TriTrypDB:LdCL_080008400"/>
<dbReference type="VEuPathDB" id="TriTrypDB:LdCL_080008300"/>
<comment type="caution">
    <text evidence="2">The sequence shown here is derived from an EMBL/GenBank/DDBJ whole genome shotgun (WGS) entry which is preliminary data.</text>
</comment>
<feature type="region of interest" description="Disordered" evidence="1">
    <location>
        <begin position="1675"/>
        <end position="1698"/>
    </location>
</feature>
<feature type="region of interest" description="Disordered" evidence="1">
    <location>
        <begin position="3721"/>
        <end position="3746"/>
    </location>
</feature>
<feature type="region of interest" description="Disordered" evidence="1">
    <location>
        <begin position="3364"/>
        <end position="3391"/>
    </location>
</feature>
<dbReference type="VEuPathDB" id="TriTrypDB:LDHU3_08.0400"/>
<feature type="compositionally biased region" description="Basic and acidic residues" evidence="1">
    <location>
        <begin position="3650"/>
        <end position="3660"/>
    </location>
</feature>
<evidence type="ECO:0000313" key="3">
    <source>
        <dbReference type="Proteomes" id="UP000318821"/>
    </source>
</evidence>
<feature type="region of interest" description="Disordered" evidence="1">
    <location>
        <begin position="105"/>
        <end position="126"/>
    </location>
</feature>
<gene>
    <name evidence="2" type="ORF">CGC20_23280</name>
</gene>
<feature type="region of interest" description="Disordered" evidence="1">
    <location>
        <begin position="4400"/>
        <end position="4441"/>
    </location>
</feature>
<feature type="region of interest" description="Disordered" evidence="1">
    <location>
        <begin position="3634"/>
        <end position="3660"/>
    </location>
</feature>
<feature type="compositionally biased region" description="Low complexity" evidence="1">
    <location>
        <begin position="4135"/>
        <end position="4147"/>
    </location>
</feature>
<feature type="compositionally biased region" description="Low complexity" evidence="1">
    <location>
        <begin position="4705"/>
        <end position="4716"/>
    </location>
</feature>
<dbReference type="VEuPathDB" id="TriTrypDB:LdBPK_080350.1"/>
<protein>
    <submittedName>
        <fullName evidence="2">Tim10/DDP zinc finger family protein</fullName>
    </submittedName>
</protein>